<dbReference type="Gene3D" id="1.20.120.520">
    <property type="entry name" value="nmb1532 protein domain like"/>
    <property type="match status" value="1"/>
</dbReference>
<accession>A0A4Y3WUT5</accession>
<evidence type="ECO:0000313" key="1">
    <source>
        <dbReference type="EMBL" id="GEC21509.1"/>
    </source>
</evidence>
<organism evidence="1 2">
    <name type="scientific">Pseudonocardia hydrocarbonoxydans</name>
    <dbReference type="NCBI Taxonomy" id="76726"/>
    <lineage>
        <taxon>Bacteria</taxon>
        <taxon>Bacillati</taxon>
        <taxon>Actinomycetota</taxon>
        <taxon>Actinomycetes</taxon>
        <taxon>Pseudonocardiales</taxon>
        <taxon>Pseudonocardiaceae</taxon>
        <taxon>Pseudonocardia</taxon>
    </lineage>
</organism>
<evidence type="ECO:0000313" key="2">
    <source>
        <dbReference type="Proteomes" id="UP000320338"/>
    </source>
</evidence>
<dbReference type="EMBL" id="BJNG01000035">
    <property type="protein sequence ID" value="GEC21509.1"/>
    <property type="molecule type" value="Genomic_DNA"/>
</dbReference>
<comment type="caution">
    <text evidence="1">The sequence shown here is derived from an EMBL/GenBank/DDBJ whole genome shotgun (WGS) entry which is preliminary data.</text>
</comment>
<reference evidence="1 2" key="1">
    <citation type="submission" date="2019-06" db="EMBL/GenBank/DDBJ databases">
        <title>Whole genome shotgun sequence of Pseudonocardia hydrocarbonoxydans NBRC 14498.</title>
        <authorList>
            <person name="Hosoyama A."/>
            <person name="Uohara A."/>
            <person name="Ohji S."/>
            <person name="Ichikawa N."/>
        </authorList>
    </citation>
    <scope>NUCLEOTIDE SEQUENCE [LARGE SCALE GENOMIC DNA]</scope>
    <source>
        <strain evidence="1 2">NBRC 14498</strain>
    </source>
</reference>
<name>A0A4Y3WUT5_9PSEU</name>
<dbReference type="Proteomes" id="UP000320338">
    <property type="component" value="Unassembled WGS sequence"/>
</dbReference>
<proteinExistence type="predicted"/>
<protein>
    <submittedName>
        <fullName evidence="1">Uncharacterized protein</fullName>
    </submittedName>
</protein>
<sequence>MTLTDLGAGNDVRALLLVHDGIRATVPQAARHVRALRPGDRRGARALVRWWDLCSRGLRRHARAADAALWPLVLGTAPELAGEVRRLELDRAPLDAHVALVAYGLGRLAALDGPESGSVRVNLSATVSRLDIRLRRHLAAAEELALPVLRHRVGPGEWAALRDALVRPTGPRDTAALGPLYLAHAGGADRADVPAPARALHDLVLGPRYRRLLAALPAPTR</sequence>
<gene>
    <name evidence="1" type="ORF">PHY01_37920</name>
</gene>
<dbReference type="RefSeq" id="WP_170183877.1">
    <property type="nucleotide sequence ID" value="NZ_BAAARZ010000014.1"/>
</dbReference>
<dbReference type="AlphaFoldDB" id="A0A4Y3WUT5"/>
<keyword evidence="2" id="KW-1185">Reference proteome</keyword>